<dbReference type="Gene3D" id="3.40.190.10">
    <property type="entry name" value="Periplasmic binding protein-like II"/>
    <property type="match status" value="1"/>
</dbReference>
<reference evidence="7 8" key="1">
    <citation type="submission" date="2022-06" db="EMBL/GenBank/DDBJ databases">
        <title>Isolation of gut microbiota from human fecal samples.</title>
        <authorList>
            <person name="Pamer E.G."/>
            <person name="Barat B."/>
            <person name="Waligurski E."/>
            <person name="Medina S."/>
            <person name="Paddock L."/>
            <person name="Mostad J."/>
        </authorList>
    </citation>
    <scope>NUCLEOTIDE SEQUENCE [LARGE SCALE GENOMIC DNA]</scope>
    <source>
        <strain evidence="7 8">SL.3.17</strain>
    </source>
</reference>
<dbReference type="Proteomes" id="UP001524502">
    <property type="component" value="Unassembled WGS sequence"/>
</dbReference>
<keyword evidence="3" id="KW-0472">Membrane</keyword>
<dbReference type="RefSeq" id="WP_256133170.1">
    <property type="nucleotide sequence ID" value="NZ_JANFXK010000018.1"/>
</dbReference>
<proteinExistence type="predicted"/>
<dbReference type="EMBL" id="JANFXK010000018">
    <property type="protein sequence ID" value="MCQ4637979.1"/>
    <property type="molecule type" value="Genomic_DNA"/>
</dbReference>
<keyword evidence="8" id="KW-1185">Reference proteome</keyword>
<evidence type="ECO:0000313" key="8">
    <source>
        <dbReference type="Proteomes" id="UP001524502"/>
    </source>
</evidence>
<evidence type="ECO:0000256" key="5">
    <source>
        <dbReference type="ARBA" id="ARBA00023288"/>
    </source>
</evidence>
<keyword evidence="4" id="KW-0564">Palmitate</keyword>
<keyword evidence="5" id="KW-0449">Lipoprotein</keyword>
<keyword evidence="1" id="KW-1003">Cell membrane</keyword>
<name>A0ABT1RS01_9FIRM</name>
<accession>A0ABT1RS01</accession>
<protein>
    <submittedName>
        <fullName evidence="7">Extracellular solute-binding protein</fullName>
    </submittedName>
</protein>
<dbReference type="PANTHER" id="PTHR43649">
    <property type="entry name" value="ARABINOSE-BINDING PROTEIN-RELATED"/>
    <property type="match status" value="1"/>
</dbReference>
<evidence type="ECO:0000256" key="2">
    <source>
        <dbReference type="ARBA" id="ARBA00022729"/>
    </source>
</evidence>
<organism evidence="7 8">
    <name type="scientific">Anaerovorax odorimutans</name>
    <dbReference type="NCBI Taxonomy" id="109327"/>
    <lineage>
        <taxon>Bacteria</taxon>
        <taxon>Bacillati</taxon>
        <taxon>Bacillota</taxon>
        <taxon>Clostridia</taxon>
        <taxon>Peptostreptococcales</taxon>
        <taxon>Anaerovoracaceae</taxon>
        <taxon>Anaerovorax</taxon>
    </lineage>
</organism>
<comment type="caution">
    <text evidence="7">The sequence shown here is derived from an EMBL/GenBank/DDBJ whole genome shotgun (WGS) entry which is preliminary data.</text>
</comment>
<dbReference type="PROSITE" id="PS51257">
    <property type="entry name" value="PROKAR_LIPOPROTEIN"/>
    <property type="match status" value="1"/>
</dbReference>
<feature type="chain" id="PRO_5045408374" evidence="6">
    <location>
        <begin position="23"/>
        <end position="440"/>
    </location>
</feature>
<evidence type="ECO:0000256" key="3">
    <source>
        <dbReference type="ARBA" id="ARBA00023136"/>
    </source>
</evidence>
<dbReference type="PANTHER" id="PTHR43649:SF33">
    <property type="entry name" value="POLYGALACTURONAN_RHAMNOGALACTURONAN-BINDING PROTEIN YTCQ"/>
    <property type="match status" value="1"/>
</dbReference>
<feature type="signal peptide" evidence="6">
    <location>
        <begin position="1"/>
        <end position="22"/>
    </location>
</feature>
<keyword evidence="2 6" id="KW-0732">Signal</keyword>
<dbReference type="SUPFAM" id="SSF53850">
    <property type="entry name" value="Periplasmic binding protein-like II"/>
    <property type="match status" value="1"/>
</dbReference>
<dbReference type="InterPro" id="IPR006059">
    <property type="entry name" value="SBP"/>
</dbReference>
<evidence type="ECO:0000256" key="6">
    <source>
        <dbReference type="SAM" id="SignalP"/>
    </source>
</evidence>
<evidence type="ECO:0000313" key="7">
    <source>
        <dbReference type="EMBL" id="MCQ4637979.1"/>
    </source>
</evidence>
<evidence type="ECO:0000256" key="4">
    <source>
        <dbReference type="ARBA" id="ARBA00023139"/>
    </source>
</evidence>
<gene>
    <name evidence="7" type="ORF">NE619_14680</name>
</gene>
<sequence length="440" mass="49373">MKKRFLALITALILCGVLVGCGAKKEQKAVTIRIKCPPMTMAYDADHPDAEIYDLFTEAADKFNAQYEDAKVNFKIEKFQYVDEKEQVVDKIGTEEAADILFGGSFNMPTYILENRLATWDDVIDDELRGDVDDAIWKQCMVGDKTYLMPYFQLQNTLMVNKTLMKKAGLEKYIPKEGTIAQWSTEEYNTILKGLKASMPGGQNFPMFAYASNNQGDLHTMTFLRAYGCGIFDKEGNFAVNTPEGIKALKWLKNLNEQGITPKGAENMELAANMDLFYNGQMAICMGNQVNLNDCRNLYNLDVFLANFPSPDGKGYATSYLNGFTLFDNGNEDVLKASRDFIRFIYSDKDLLKYSLSSTPVLKSYVEENKDKVFMMQAYSDNSPNVVDFLNNTPNWEGVRAVFYPNIQELYRGSKTPKEVAAGIDASCNAAIAEGRSAAQ</sequence>
<dbReference type="InterPro" id="IPR050490">
    <property type="entry name" value="Bact_solute-bd_prot1"/>
</dbReference>
<evidence type="ECO:0000256" key="1">
    <source>
        <dbReference type="ARBA" id="ARBA00022475"/>
    </source>
</evidence>
<dbReference type="Pfam" id="PF01547">
    <property type="entry name" value="SBP_bac_1"/>
    <property type="match status" value="1"/>
</dbReference>